<dbReference type="Pfam" id="PF25137">
    <property type="entry name" value="ADH_Fe_C"/>
    <property type="match status" value="1"/>
</dbReference>
<keyword evidence="4 5" id="KW-0472">Membrane</keyword>
<evidence type="ECO:0000259" key="7">
    <source>
        <dbReference type="Pfam" id="PF25137"/>
    </source>
</evidence>
<keyword evidence="3 5" id="KW-1133">Transmembrane helix</keyword>
<keyword evidence="9" id="KW-1185">Reference proteome</keyword>
<accession>A0A2A2K0B9</accession>
<feature type="transmembrane region" description="Helical" evidence="5">
    <location>
        <begin position="257"/>
        <end position="277"/>
    </location>
</feature>
<feature type="transmembrane region" description="Helical" evidence="5">
    <location>
        <begin position="366"/>
        <end position="386"/>
    </location>
</feature>
<dbReference type="InterPro" id="IPR004841">
    <property type="entry name" value="AA-permease/SLC12A_dom"/>
</dbReference>
<evidence type="ECO:0000313" key="8">
    <source>
        <dbReference type="EMBL" id="PAV67239.1"/>
    </source>
</evidence>
<name>A0A2A2K0B9_9BILA</name>
<dbReference type="Gene3D" id="1.20.1740.10">
    <property type="entry name" value="Amino acid/polyamine transporter I"/>
    <property type="match status" value="1"/>
</dbReference>
<evidence type="ECO:0000256" key="1">
    <source>
        <dbReference type="ARBA" id="ARBA00004141"/>
    </source>
</evidence>
<dbReference type="InterPro" id="IPR056798">
    <property type="entry name" value="ADH_Fe_C"/>
</dbReference>
<dbReference type="Gene3D" id="1.20.1090.10">
    <property type="entry name" value="Dehydroquinate synthase-like - alpha domain"/>
    <property type="match status" value="1"/>
</dbReference>
<evidence type="ECO:0008006" key="10">
    <source>
        <dbReference type="Google" id="ProtNLM"/>
    </source>
</evidence>
<dbReference type="Pfam" id="PF00324">
    <property type="entry name" value="AA_permease"/>
    <property type="match status" value="1"/>
</dbReference>
<feature type="transmembrane region" description="Helical" evidence="5">
    <location>
        <begin position="284"/>
        <end position="307"/>
    </location>
</feature>
<feature type="domain" description="Fe-containing alcohol dehydrogenase-like C-terminal" evidence="7">
    <location>
        <begin position="1"/>
        <end position="140"/>
    </location>
</feature>
<dbReference type="PANTHER" id="PTHR42770:SF8">
    <property type="entry name" value="PUTRESCINE IMPORTER PUUP"/>
    <property type="match status" value="1"/>
</dbReference>
<feature type="transmembrane region" description="Helical" evidence="5">
    <location>
        <begin position="150"/>
        <end position="169"/>
    </location>
</feature>
<dbReference type="STRING" id="2018661.A0A2A2K0B9"/>
<comment type="subcellular location">
    <subcellularLocation>
        <location evidence="1">Membrane</location>
        <topology evidence="1">Multi-pass membrane protein</topology>
    </subcellularLocation>
</comment>
<evidence type="ECO:0000256" key="2">
    <source>
        <dbReference type="ARBA" id="ARBA00022692"/>
    </source>
</evidence>
<feature type="transmembrane region" description="Helical" evidence="5">
    <location>
        <begin position="412"/>
        <end position="443"/>
    </location>
</feature>
<dbReference type="SUPFAM" id="SSF56796">
    <property type="entry name" value="Dehydroquinate synthase-like"/>
    <property type="match status" value="1"/>
</dbReference>
<dbReference type="GO" id="GO:0055085">
    <property type="term" value="P:transmembrane transport"/>
    <property type="evidence" value="ECO:0007669"/>
    <property type="project" value="InterPro"/>
</dbReference>
<feature type="transmembrane region" description="Helical" evidence="5">
    <location>
        <begin position="520"/>
        <end position="539"/>
    </location>
</feature>
<feature type="transmembrane region" description="Helical" evidence="5">
    <location>
        <begin position="327"/>
        <end position="346"/>
    </location>
</feature>
<dbReference type="GO" id="GO:0016020">
    <property type="term" value="C:membrane"/>
    <property type="evidence" value="ECO:0007669"/>
    <property type="project" value="UniProtKB-SubCell"/>
</dbReference>
<evidence type="ECO:0000256" key="3">
    <source>
        <dbReference type="ARBA" id="ARBA00022989"/>
    </source>
</evidence>
<keyword evidence="2 5" id="KW-0812">Transmembrane</keyword>
<feature type="domain" description="Amino acid permease/ SLC12A" evidence="6">
    <location>
        <begin position="164"/>
        <end position="507"/>
    </location>
</feature>
<reference evidence="8 9" key="1">
    <citation type="journal article" date="2017" name="Curr. Biol.">
        <title>Genome architecture and evolution of a unichromosomal asexual nematode.</title>
        <authorList>
            <person name="Fradin H."/>
            <person name="Zegar C."/>
            <person name="Gutwein M."/>
            <person name="Lucas J."/>
            <person name="Kovtun M."/>
            <person name="Corcoran D."/>
            <person name="Baugh L.R."/>
            <person name="Kiontke K."/>
            <person name="Gunsalus K."/>
            <person name="Fitch D.H."/>
            <person name="Piano F."/>
        </authorList>
    </citation>
    <scope>NUCLEOTIDE SEQUENCE [LARGE SCALE GENOMIC DNA]</scope>
    <source>
        <strain evidence="8">PF1309</strain>
    </source>
</reference>
<proteinExistence type="predicted"/>
<dbReference type="AlphaFoldDB" id="A0A2A2K0B9"/>
<dbReference type="InterPro" id="IPR050367">
    <property type="entry name" value="APC_superfamily"/>
</dbReference>
<evidence type="ECO:0000259" key="6">
    <source>
        <dbReference type="Pfam" id="PF00324"/>
    </source>
</evidence>
<feature type="transmembrane region" description="Helical" evidence="5">
    <location>
        <begin position="489"/>
        <end position="508"/>
    </location>
</feature>
<organism evidence="8 9">
    <name type="scientific">Diploscapter pachys</name>
    <dbReference type="NCBI Taxonomy" id="2018661"/>
    <lineage>
        <taxon>Eukaryota</taxon>
        <taxon>Metazoa</taxon>
        <taxon>Ecdysozoa</taxon>
        <taxon>Nematoda</taxon>
        <taxon>Chromadorea</taxon>
        <taxon>Rhabditida</taxon>
        <taxon>Rhabditina</taxon>
        <taxon>Rhabditomorpha</taxon>
        <taxon>Rhabditoidea</taxon>
        <taxon>Rhabditidae</taxon>
        <taxon>Diploscapter</taxon>
    </lineage>
</organism>
<dbReference type="OrthoDB" id="5875923at2759"/>
<protein>
    <recommendedName>
        <fullName evidence="10">Amino acid permease/ SLC12A domain-containing protein</fullName>
    </recommendedName>
</protein>
<feature type="transmembrane region" description="Helical" evidence="5">
    <location>
        <begin position="181"/>
        <end position="202"/>
    </location>
</feature>
<gene>
    <name evidence="8" type="ORF">WR25_02364</name>
</gene>
<dbReference type="PANTHER" id="PTHR42770">
    <property type="entry name" value="AMINO ACID TRANSPORTER-RELATED"/>
    <property type="match status" value="1"/>
</dbReference>
<feature type="transmembrane region" description="Helical" evidence="5">
    <location>
        <begin position="545"/>
        <end position="562"/>
    </location>
</feature>
<evidence type="ECO:0000256" key="5">
    <source>
        <dbReference type="SAM" id="Phobius"/>
    </source>
</evidence>
<comment type="caution">
    <text evidence="8">The sequence shown here is derived from an EMBL/GenBank/DDBJ whole genome shotgun (WGS) entry which is preliminary data.</text>
</comment>
<evidence type="ECO:0000313" key="9">
    <source>
        <dbReference type="Proteomes" id="UP000218231"/>
    </source>
</evidence>
<feature type="transmembrane region" description="Helical" evidence="5">
    <location>
        <begin position="223"/>
        <end position="245"/>
    </location>
</feature>
<dbReference type="Proteomes" id="UP000218231">
    <property type="component" value="Unassembled WGS sequence"/>
</dbReference>
<evidence type="ECO:0000256" key="4">
    <source>
        <dbReference type="ARBA" id="ARBA00023136"/>
    </source>
</evidence>
<dbReference type="EMBL" id="LIAE01009975">
    <property type="protein sequence ID" value="PAV67239.1"/>
    <property type="molecule type" value="Genomic_DNA"/>
</dbReference>
<sequence>MLVASLIAGMAFGNADVGSVHCISESIGGMYDTPHGVGNAIFLPFVFGHNRDADILRHAQVAYALGIDPTLAPAAAAEAAVDHLFQMSKDLGIPSFAEVKGVREEDFQAIAEKSKQNFSDASNAKAMSVEAYHDIITTAYHFVARTLGPFSVLLFGLAFLAPLIVFGTYGVITQASGNTTAMAYLIAATGVVFTALSYGRLVRVFPVAGSAYTYTRKMLNANLGFMVGWAALLDYFFIPMLIWLLGASYLNMAFPEVPQWVWISGFIVSTSLLNVLGIQVANRFNVLLMAAQLAIIVVFLGLCMHYIVAANGPGGLLSAKPFFNQDVPFATSMAGAAIAAYSFLGFDALSTLSEETREPGRTLPRAILLVALIGGSVYVGSSYFMYLAHPSPSFEQVDGAAFEIARMIGGDVFFAVVLAGIIIAHFAAGMSFQASVGRLLYALGRDNQLPRKVFGVLHPRFKTPAFNILLCGVFGTAGFALTIATATSLVNFGAFVAFTAVNLCALRLTFDARVKDGAGLLRGVLFPLIGLVTAGWMLISLDKDALIMGSCWLGLGLIYLACRTSFFRSPVPEALV</sequence>
<feature type="transmembrane region" description="Helical" evidence="5">
    <location>
        <begin position="464"/>
        <end position="483"/>
    </location>
</feature>